<evidence type="ECO:0000259" key="5">
    <source>
        <dbReference type="PROSITE" id="PS50977"/>
    </source>
</evidence>
<accession>A0A3D9XRT1</accession>
<evidence type="ECO:0000313" key="7">
    <source>
        <dbReference type="Proteomes" id="UP000256941"/>
    </source>
</evidence>
<dbReference type="SUPFAM" id="SSF46689">
    <property type="entry name" value="Homeodomain-like"/>
    <property type="match status" value="1"/>
</dbReference>
<dbReference type="InterPro" id="IPR041669">
    <property type="entry name" value="TetR_C_15"/>
</dbReference>
<reference evidence="6 7" key="1">
    <citation type="submission" date="2018-08" db="EMBL/GenBank/DDBJ databases">
        <title>Genomic Encyclopedia of Archaeal and Bacterial Type Strains, Phase II (KMG-II): from individual species to whole genera.</title>
        <authorList>
            <person name="Goeker M."/>
        </authorList>
    </citation>
    <scope>NUCLEOTIDE SEQUENCE [LARGE SCALE GENOMIC DNA]</scope>
    <source>
        <strain evidence="6 7">DSM 17099</strain>
    </source>
</reference>
<dbReference type="PANTHER" id="PTHR30055">
    <property type="entry name" value="HTH-TYPE TRANSCRIPTIONAL REGULATOR RUTR"/>
    <property type="match status" value="1"/>
</dbReference>
<dbReference type="InterPro" id="IPR009057">
    <property type="entry name" value="Homeodomain-like_sf"/>
</dbReference>
<proteinExistence type="predicted"/>
<keyword evidence="1" id="KW-0805">Transcription regulation</keyword>
<comment type="caution">
    <text evidence="6">The sequence shown here is derived from an EMBL/GenBank/DDBJ whole genome shotgun (WGS) entry which is preliminary data.</text>
</comment>
<protein>
    <submittedName>
        <fullName evidence="6">TetR family transcriptional regulator</fullName>
    </submittedName>
</protein>
<dbReference type="Gene3D" id="1.10.357.10">
    <property type="entry name" value="Tetracycline Repressor, domain 2"/>
    <property type="match status" value="1"/>
</dbReference>
<evidence type="ECO:0000256" key="4">
    <source>
        <dbReference type="PROSITE-ProRule" id="PRU00335"/>
    </source>
</evidence>
<dbReference type="GO" id="GO:0000976">
    <property type="term" value="F:transcription cis-regulatory region binding"/>
    <property type="evidence" value="ECO:0007669"/>
    <property type="project" value="TreeGrafter"/>
</dbReference>
<dbReference type="Pfam" id="PF00440">
    <property type="entry name" value="TetR_N"/>
    <property type="match status" value="1"/>
</dbReference>
<evidence type="ECO:0000256" key="3">
    <source>
        <dbReference type="ARBA" id="ARBA00023163"/>
    </source>
</evidence>
<dbReference type="PANTHER" id="PTHR30055:SF234">
    <property type="entry name" value="HTH-TYPE TRANSCRIPTIONAL REGULATOR BETI"/>
    <property type="match status" value="1"/>
</dbReference>
<evidence type="ECO:0000256" key="1">
    <source>
        <dbReference type="ARBA" id="ARBA00023015"/>
    </source>
</evidence>
<feature type="domain" description="HTH tetR-type" evidence="5">
    <location>
        <begin position="15"/>
        <end position="75"/>
    </location>
</feature>
<keyword evidence="3" id="KW-0804">Transcription</keyword>
<dbReference type="PRINTS" id="PR00455">
    <property type="entry name" value="HTHTETR"/>
</dbReference>
<feature type="DNA-binding region" description="H-T-H motif" evidence="4">
    <location>
        <begin position="38"/>
        <end position="57"/>
    </location>
</feature>
<dbReference type="RefSeq" id="WP_166435420.1">
    <property type="nucleotide sequence ID" value="NZ_CP038196.1"/>
</dbReference>
<dbReference type="EMBL" id="QTUJ01000001">
    <property type="protein sequence ID" value="REF73046.1"/>
    <property type="molecule type" value="Genomic_DNA"/>
</dbReference>
<dbReference type="InterPro" id="IPR001647">
    <property type="entry name" value="HTH_TetR"/>
</dbReference>
<dbReference type="InterPro" id="IPR050109">
    <property type="entry name" value="HTH-type_TetR-like_transc_reg"/>
</dbReference>
<dbReference type="GO" id="GO:0003700">
    <property type="term" value="F:DNA-binding transcription factor activity"/>
    <property type="evidence" value="ECO:0007669"/>
    <property type="project" value="TreeGrafter"/>
</dbReference>
<name>A0A3D9XRT1_PARVE</name>
<gene>
    <name evidence="6" type="ORF">BDD41_1558</name>
</gene>
<keyword evidence="2 4" id="KW-0238">DNA-binding</keyword>
<dbReference type="Pfam" id="PF17918">
    <property type="entry name" value="TetR_C_15"/>
    <property type="match status" value="1"/>
</dbReference>
<dbReference type="PROSITE" id="PS50977">
    <property type="entry name" value="HTH_TETR_2"/>
    <property type="match status" value="1"/>
</dbReference>
<evidence type="ECO:0000256" key="2">
    <source>
        <dbReference type="ARBA" id="ARBA00023125"/>
    </source>
</evidence>
<evidence type="ECO:0000313" key="6">
    <source>
        <dbReference type="EMBL" id="REF73046.1"/>
    </source>
</evidence>
<organism evidence="6 7">
    <name type="scientific">Paracoccus versutus</name>
    <name type="common">Thiobacillus versutus</name>
    <dbReference type="NCBI Taxonomy" id="34007"/>
    <lineage>
        <taxon>Bacteria</taxon>
        <taxon>Pseudomonadati</taxon>
        <taxon>Pseudomonadota</taxon>
        <taxon>Alphaproteobacteria</taxon>
        <taxon>Rhodobacterales</taxon>
        <taxon>Paracoccaceae</taxon>
        <taxon>Paracoccus</taxon>
    </lineage>
</organism>
<dbReference type="Proteomes" id="UP000256941">
    <property type="component" value="Unassembled WGS sequence"/>
</dbReference>
<sequence length="215" mass="23345">MDVNPRKIPRQSRARATVRAIIEATAQVLAHAGFERMTTAMVAERAGASIGSLYQYYPNKQALAAAVVDHYGEVFAARFAQAIAAPGETLARAVDALVATAFQDHPHDPRLHKVLIEIAPRVGRAEHRKALSARIAALIEARLRRHADELAADLDPAEAAAMLEAVLETAAHRALEQHPAGLPTARLAAQCRRMIMAYLTCPGEPLEWGRGRTDQ</sequence>
<dbReference type="AlphaFoldDB" id="A0A3D9XRT1"/>